<evidence type="ECO:0000313" key="1">
    <source>
        <dbReference type="EMBL" id="GAH49458.1"/>
    </source>
</evidence>
<dbReference type="AlphaFoldDB" id="X1HW10"/>
<comment type="caution">
    <text evidence="1">The sequence shown here is derived from an EMBL/GenBank/DDBJ whole genome shotgun (WGS) entry which is preliminary data.</text>
</comment>
<dbReference type="EMBL" id="BARU01023118">
    <property type="protein sequence ID" value="GAH49458.1"/>
    <property type="molecule type" value="Genomic_DNA"/>
</dbReference>
<sequence>VSLAEVFEGRISRKELEYDGAYDSIPVSNVPQGERGLVHIWGRNDMASTQRMGISWVVKDPDGIVVEEYSAWEAWPYTSPGSSHQFIGGRFSLDKAGTYTISAGLLMNPDDPTYVDIYYGDLCTVAPEVPEPEFRGFGIEEYQTV</sequence>
<protein>
    <submittedName>
        <fullName evidence="1">Uncharacterized protein</fullName>
    </submittedName>
</protein>
<feature type="non-terminal residue" evidence="1">
    <location>
        <position position="1"/>
    </location>
</feature>
<reference evidence="1" key="1">
    <citation type="journal article" date="2014" name="Front. Microbiol.">
        <title>High frequency of phylogenetically diverse reductive dehalogenase-homologous genes in deep subseafloor sedimentary metagenomes.</title>
        <authorList>
            <person name="Kawai M."/>
            <person name="Futagami T."/>
            <person name="Toyoda A."/>
            <person name="Takaki Y."/>
            <person name="Nishi S."/>
            <person name="Hori S."/>
            <person name="Arai W."/>
            <person name="Tsubouchi T."/>
            <person name="Morono Y."/>
            <person name="Uchiyama I."/>
            <person name="Ito T."/>
            <person name="Fujiyama A."/>
            <person name="Inagaki F."/>
            <person name="Takami H."/>
        </authorList>
    </citation>
    <scope>NUCLEOTIDE SEQUENCE</scope>
    <source>
        <strain evidence="1">Expedition CK06-06</strain>
    </source>
</reference>
<name>X1HW10_9ZZZZ</name>
<organism evidence="1">
    <name type="scientific">marine sediment metagenome</name>
    <dbReference type="NCBI Taxonomy" id="412755"/>
    <lineage>
        <taxon>unclassified sequences</taxon>
        <taxon>metagenomes</taxon>
        <taxon>ecological metagenomes</taxon>
    </lineage>
</organism>
<proteinExistence type="predicted"/>
<gene>
    <name evidence="1" type="ORF">S03H2_37549</name>
</gene>
<accession>X1HW10</accession>